<feature type="region of interest" description="Disordered" evidence="14">
    <location>
        <begin position="527"/>
        <end position="556"/>
    </location>
</feature>
<sequence>MKLLCLLMVAAGLASAKNIMPLKLDFEVHRGDDSSTMARNAQPYIMKRSSVEMVLGNAATFYLTTLVVGSNENEVTVLVDTGSSDLWLMSHDVDCVSVSTTKKREYKRRSNPIMNKNVAPTVNEIRDTTPSKVENKWLFGSDITITIGGGGGGSGGGQSNGGSYATADGAETNTCTSYGSFATESSTSFNTNSSADSFSIEYADGTSASGTWGYDTVVVGSASLSSLSFAIANYTSSNIGVLGIGLPGLETTYSSGSSNSYMYENLPMKLKSEGFINKNVYSLYLNSASASEGSVLFGAVDHAKYSGTLETVQIINSYKSSGYADPVRLEVLLSSISFNGSGSAVTISDNSYTAILDSGSTLSYMPTTLFEKLGEMLGGTYSSAYGTYIVPCTSDTDYTITLNFSGATISFPYSSILLNYRGTQCQLGVLEQSSDYVLFGDNILRHGYIVYDLDDYTVSFAQVNYTDEEDIEIVTSTIPGAVEASGYSSTSYDSSVTEASAATTITYSTGTLTATTAYIGTAVSVDSSATGGSSNGTSSSGSSSSSNSGSSDSKSSGASRLLENLTSITVVGVAIALTLCYF</sequence>
<dbReference type="InterPro" id="IPR001461">
    <property type="entry name" value="Aspartic_peptidase_A1"/>
</dbReference>
<dbReference type="PROSITE" id="PS51767">
    <property type="entry name" value="PEPTIDASE_A1"/>
    <property type="match status" value="1"/>
</dbReference>
<feature type="active site" evidence="12">
    <location>
        <position position="80"/>
    </location>
</feature>
<evidence type="ECO:0000256" key="7">
    <source>
        <dbReference type="ARBA" id="ARBA00022729"/>
    </source>
</evidence>
<dbReference type="CDD" id="cd05474">
    <property type="entry name" value="SAP_like"/>
    <property type="match status" value="1"/>
</dbReference>
<evidence type="ECO:0000256" key="11">
    <source>
        <dbReference type="ARBA" id="ARBA00023157"/>
    </source>
</evidence>
<reference evidence="17" key="1">
    <citation type="submission" date="2022-03" db="EMBL/GenBank/DDBJ databases">
        <authorList>
            <person name="Legras J.-L."/>
            <person name="Devillers H."/>
            <person name="Grondin C."/>
        </authorList>
    </citation>
    <scope>NUCLEOTIDE SEQUENCE</scope>
    <source>
        <strain evidence="17">CLIB 1423</strain>
    </source>
</reference>
<dbReference type="AlphaFoldDB" id="A0A9P0QPK5"/>
<evidence type="ECO:0000256" key="5">
    <source>
        <dbReference type="ARBA" id="ARBA00022525"/>
    </source>
</evidence>
<dbReference type="Proteomes" id="UP000837801">
    <property type="component" value="Unassembled WGS sequence"/>
</dbReference>
<evidence type="ECO:0000256" key="12">
    <source>
        <dbReference type="PIRSR" id="PIRSR601461-1"/>
    </source>
</evidence>
<evidence type="ECO:0000256" key="13">
    <source>
        <dbReference type="RuleBase" id="RU000454"/>
    </source>
</evidence>
<dbReference type="OrthoDB" id="771136at2759"/>
<feature type="active site" evidence="12">
    <location>
        <position position="357"/>
    </location>
</feature>
<feature type="domain" description="Peptidase A1" evidence="16">
    <location>
        <begin position="62"/>
        <end position="461"/>
    </location>
</feature>
<dbReference type="InterPro" id="IPR001969">
    <property type="entry name" value="Aspartic_peptidase_AS"/>
</dbReference>
<dbReference type="GO" id="GO:0006508">
    <property type="term" value="P:proteolysis"/>
    <property type="evidence" value="ECO:0007669"/>
    <property type="project" value="UniProtKB-KW"/>
</dbReference>
<evidence type="ECO:0000256" key="15">
    <source>
        <dbReference type="SAM" id="SignalP"/>
    </source>
</evidence>
<dbReference type="Gene3D" id="2.40.70.10">
    <property type="entry name" value="Acid Proteases"/>
    <property type="match status" value="2"/>
</dbReference>
<dbReference type="PROSITE" id="PS00141">
    <property type="entry name" value="ASP_PROTEASE"/>
    <property type="match status" value="2"/>
</dbReference>
<dbReference type="Pfam" id="PF00026">
    <property type="entry name" value="Asp"/>
    <property type="match status" value="2"/>
</dbReference>
<evidence type="ECO:0000313" key="18">
    <source>
        <dbReference type="Proteomes" id="UP000837801"/>
    </source>
</evidence>
<keyword evidence="10" id="KW-0865">Zymogen</keyword>
<dbReference type="SUPFAM" id="SSF50630">
    <property type="entry name" value="Acid proteases"/>
    <property type="match status" value="1"/>
</dbReference>
<keyword evidence="6 13" id="KW-0645">Protease</keyword>
<evidence type="ECO:0000256" key="9">
    <source>
        <dbReference type="ARBA" id="ARBA00022801"/>
    </source>
</evidence>
<comment type="caution">
    <text evidence="17">The sequence shown here is derived from an EMBL/GenBank/DDBJ whole genome shotgun (WGS) entry which is preliminary data.</text>
</comment>
<evidence type="ECO:0000256" key="10">
    <source>
        <dbReference type="ARBA" id="ARBA00023145"/>
    </source>
</evidence>
<dbReference type="InterPro" id="IPR033876">
    <property type="entry name" value="SAP-like"/>
</dbReference>
<protein>
    <recommendedName>
        <fullName evidence="4">candidapepsin</fullName>
        <ecNumber evidence="4">3.4.23.24</ecNumber>
    </recommendedName>
</protein>
<comment type="subcellular location">
    <subcellularLocation>
        <location evidence="2">Secreted</location>
    </subcellularLocation>
</comment>
<evidence type="ECO:0000256" key="3">
    <source>
        <dbReference type="ARBA" id="ARBA00007447"/>
    </source>
</evidence>
<dbReference type="EMBL" id="CAKXYY010000007">
    <property type="protein sequence ID" value="CAH2352559.1"/>
    <property type="molecule type" value="Genomic_DNA"/>
</dbReference>
<feature type="signal peptide" evidence="15">
    <location>
        <begin position="1"/>
        <end position="16"/>
    </location>
</feature>
<dbReference type="GO" id="GO:0004190">
    <property type="term" value="F:aspartic-type endopeptidase activity"/>
    <property type="evidence" value="ECO:0007669"/>
    <property type="project" value="UniProtKB-KW"/>
</dbReference>
<evidence type="ECO:0000256" key="2">
    <source>
        <dbReference type="ARBA" id="ARBA00004613"/>
    </source>
</evidence>
<evidence type="ECO:0000256" key="8">
    <source>
        <dbReference type="ARBA" id="ARBA00022750"/>
    </source>
</evidence>
<accession>A0A9P0QPK5</accession>
<dbReference type="PANTHER" id="PTHR47966">
    <property type="entry name" value="BETA-SITE APP-CLEAVING ENZYME, ISOFORM A-RELATED"/>
    <property type="match status" value="1"/>
</dbReference>
<evidence type="ECO:0000259" key="16">
    <source>
        <dbReference type="PROSITE" id="PS51767"/>
    </source>
</evidence>
<feature type="chain" id="PRO_5040484071" description="candidapepsin" evidence="15">
    <location>
        <begin position="17"/>
        <end position="582"/>
    </location>
</feature>
<evidence type="ECO:0000256" key="6">
    <source>
        <dbReference type="ARBA" id="ARBA00022670"/>
    </source>
</evidence>
<comment type="catalytic activity">
    <reaction evidence="1">
        <text>Preferential cleavage at the carboxyl of hydrophobic amino acids, but fails to cleave 15-Leu-|-Tyr-16, 16-Tyr-|-Leu-17 and 24-Phe-|-Phe-25 of insulin B chain. Activates trypsinogen, and degrades keratin.</text>
        <dbReference type="EC" id="3.4.23.24"/>
    </reaction>
</comment>
<keyword evidence="7 15" id="KW-0732">Signal</keyword>
<dbReference type="InterPro" id="IPR021109">
    <property type="entry name" value="Peptidase_aspartic_dom_sf"/>
</dbReference>
<gene>
    <name evidence="17" type="ORF">CLIB1423_07S02322</name>
</gene>
<dbReference type="PRINTS" id="PR00792">
    <property type="entry name" value="PEPSIN"/>
</dbReference>
<proteinExistence type="inferred from homology"/>
<evidence type="ECO:0000256" key="14">
    <source>
        <dbReference type="SAM" id="MobiDB-lite"/>
    </source>
</evidence>
<dbReference type="GO" id="GO:0005576">
    <property type="term" value="C:extracellular region"/>
    <property type="evidence" value="ECO:0007669"/>
    <property type="project" value="UniProtKB-SubCell"/>
</dbReference>
<organism evidence="17 18">
    <name type="scientific">[Candida] railenensis</name>
    <dbReference type="NCBI Taxonomy" id="45579"/>
    <lineage>
        <taxon>Eukaryota</taxon>
        <taxon>Fungi</taxon>
        <taxon>Dikarya</taxon>
        <taxon>Ascomycota</taxon>
        <taxon>Saccharomycotina</taxon>
        <taxon>Pichiomycetes</taxon>
        <taxon>Debaryomycetaceae</taxon>
        <taxon>Kurtzmaniella</taxon>
    </lineage>
</organism>
<evidence type="ECO:0000256" key="4">
    <source>
        <dbReference type="ARBA" id="ARBA00013207"/>
    </source>
</evidence>
<keyword evidence="5" id="KW-0964">Secreted</keyword>
<keyword evidence="8 13" id="KW-0064">Aspartyl protease</keyword>
<keyword evidence="11" id="KW-1015">Disulfide bond</keyword>
<comment type="similarity">
    <text evidence="3 13">Belongs to the peptidase A1 family.</text>
</comment>
<evidence type="ECO:0000313" key="17">
    <source>
        <dbReference type="EMBL" id="CAH2352559.1"/>
    </source>
</evidence>
<dbReference type="InterPro" id="IPR033121">
    <property type="entry name" value="PEPTIDASE_A1"/>
</dbReference>
<keyword evidence="18" id="KW-1185">Reference proteome</keyword>
<name>A0A9P0QPK5_9ASCO</name>
<dbReference type="EC" id="3.4.23.24" evidence="4"/>
<dbReference type="PANTHER" id="PTHR47966:SF65">
    <property type="entry name" value="ASPARTIC-TYPE ENDOPEPTIDASE"/>
    <property type="match status" value="1"/>
</dbReference>
<evidence type="ECO:0000256" key="1">
    <source>
        <dbReference type="ARBA" id="ARBA00001675"/>
    </source>
</evidence>
<keyword evidence="9 13" id="KW-0378">Hydrolase</keyword>